<dbReference type="EMBL" id="CM051396">
    <property type="protein sequence ID" value="KAJ4722127.1"/>
    <property type="molecule type" value="Genomic_DNA"/>
</dbReference>
<name>A0ACC1YFD6_MELAZ</name>
<protein>
    <submittedName>
        <fullName evidence="1">Uncharacterized protein</fullName>
    </submittedName>
</protein>
<dbReference type="Proteomes" id="UP001164539">
    <property type="component" value="Chromosome 3"/>
</dbReference>
<evidence type="ECO:0000313" key="1">
    <source>
        <dbReference type="EMBL" id="KAJ4722127.1"/>
    </source>
</evidence>
<keyword evidence="2" id="KW-1185">Reference proteome</keyword>
<organism evidence="1 2">
    <name type="scientific">Melia azedarach</name>
    <name type="common">Chinaberry tree</name>
    <dbReference type="NCBI Taxonomy" id="155640"/>
    <lineage>
        <taxon>Eukaryota</taxon>
        <taxon>Viridiplantae</taxon>
        <taxon>Streptophyta</taxon>
        <taxon>Embryophyta</taxon>
        <taxon>Tracheophyta</taxon>
        <taxon>Spermatophyta</taxon>
        <taxon>Magnoliopsida</taxon>
        <taxon>eudicotyledons</taxon>
        <taxon>Gunneridae</taxon>
        <taxon>Pentapetalae</taxon>
        <taxon>rosids</taxon>
        <taxon>malvids</taxon>
        <taxon>Sapindales</taxon>
        <taxon>Meliaceae</taxon>
        <taxon>Melia</taxon>
    </lineage>
</organism>
<accession>A0ACC1YFD6</accession>
<proteinExistence type="predicted"/>
<evidence type="ECO:0000313" key="2">
    <source>
        <dbReference type="Proteomes" id="UP001164539"/>
    </source>
</evidence>
<gene>
    <name evidence="1" type="ORF">OWV82_005681</name>
</gene>
<sequence length="101" mass="11486">MARQDKLVNVGLGSFSLFDEVYGNKKKLGQTRDPTTAPSQVYDHCHHQYYNNNNDNQQQYVYWGPQVITVREPVINSNQAARFYGGVSIADHGMRNPIRGV</sequence>
<reference evidence="1 2" key="1">
    <citation type="journal article" date="2023" name="Science">
        <title>Complex scaffold remodeling in plant triterpene biosynthesis.</title>
        <authorList>
            <person name="De La Pena R."/>
            <person name="Hodgson H."/>
            <person name="Liu J.C."/>
            <person name="Stephenson M.J."/>
            <person name="Martin A.C."/>
            <person name="Owen C."/>
            <person name="Harkess A."/>
            <person name="Leebens-Mack J."/>
            <person name="Jimenez L.E."/>
            <person name="Osbourn A."/>
            <person name="Sattely E.S."/>
        </authorList>
    </citation>
    <scope>NUCLEOTIDE SEQUENCE [LARGE SCALE GENOMIC DNA]</scope>
    <source>
        <strain evidence="2">cv. JPN11</strain>
        <tissue evidence="1">Leaf</tissue>
    </source>
</reference>
<comment type="caution">
    <text evidence="1">The sequence shown here is derived from an EMBL/GenBank/DDBJ whole genome shotgun (WGS) entry which is preliminary data.</text>
</comment>